<protein>
    <submittedName>
        <fullName evidence="5">Facilitated trehalose transporter Tret1-like</fullName>
    </submittedName>
</protein>
<dbReference type="SUPFAM" id="SSF103473">
    <property type="entry name" value="MFS general substrate transporter"/>
    <property type="match status" value="1"/>
</dbReference>
<feature type="non-terminal residue" evidence="5">
    <location>
        <position position="293"/>
    </location>
</feature>
<sequence>MVPKHSTRVYLHHKPRYLTQILAALAISLGPFSAGLGKGYSSPALASLQGYHIAPNIIVSEQEASWIASLSLGGAFFGALFGGLAMKFGRRTVLLASAPPLSLSWMCTVFATDTSTMYVTSFVGGFCCAIILTVAQVYIVEISEPEIRGRLSAVLKIVNQTGVLLSFAVGAVLNWRQLAFVVALAPAAFFAAVLALPETPSYLMLAVPLSPPGILVDTAGRLPLLIASSVFMSISLAGFGSYCYYREHRPRPPFDLSSPGADFSSGDPSDLSPDWIPLACVLIFHVAFSLSWY</sequence>
<keyword evidence="2" id="KW-0812">Transmembrane</keyword>
<feature type="transmembrane region" description="Helical" evidence="2">
    <location>
        <begin position="178"/>
        <end position="196"/>
    </location>
</feature>
<dbReference type="PaxDb" id="121845-A0A3Q0JFL0"/>
<organism evidence="4 5">
    <name type="scientific">Diaphorina citri</name>
    <name type="common">Asian citrus psyllid</name>
    <dbReference type="NCBI Taxonomy" id="121845"/>
    <lineage>
        <taxon>Eukaryota</taxon>
        <taxon>Metazoa</taxon>
        <taxon>Ecdysozoa</taxon>
        <taxon>Arthropoda</taxon>
        <taxon>Hexapoda</taxon>
        <taxon>Insecta</taxon>
        <taxon>Pterygota</taxon>
        <taxon>Neoptera</taxon>
        <taxon>Paraneoptera</taxon>
        <taxon>Hemiptera</taxon>
        <taxon>Sternorrhyncha</taxon>
        <taxon>Psylloidea</taxon>
        <taxon>Psyllidae</taxon>
        <taxon>Diaphorininae</taxon>
        <taxon>Diaphorina</taxon>
    </lineage>
</organism>
<feature type="transmembrane region" description="Helical" evidence="2">
    <location>
        <begin position="151"/>
        <end position="172"/>
    </location>
</feature>
<feature type="transmembrane region" description="Helical" evidence="2">
    <location>
        <begin position="66"/>
        <end position="86"/>
    </location>
</feature>
<dbReference type="InterPro" id="IPR020846">
    <property type="entry name" value="MFS_dom"/>
</dbReference>
<dbReference type="Proteomes" id="UP000079169">
    <property type="component" value="Unplaced"/>
</dbReference>
<gene>
    <name evidence="5" type="primary">LOC103520275</name>
</gene>
<keyword evidence="2" id="KW-1133">Transmembrane helix</keyword>
<feature type="transmembrane region" description="Helical" evidence="2">
    <location>
        <begin position="224"/>
        <end position="245"/>
    </location>
</feature>
<reference evidence="5" key="1">
    <citation type="submission" date="2025-08" db="UniProtKB">
        <authorList>
            <consortium name="RefSeq"/>
        </authorList>
    </citation>
    <scope>IDENTIFICATION</scope>
</reference>
<accession>A0A3Q0JFL0</accession>
<evidence type="ECO:0000259" key="3">
    <source>
        <dbReference type="PROSITE" id="PS50850"/>
    </source>
</evidence>
<dbReference type="KEGG" id="dci:103520275"/>
<feature type="domain" description="Major facilitator superfamily (MFS) profile" evidence="3">
    <location>
        <begin position="23"/>
        <end position="293"/>
    </location>
</feature>
<dbReference type="PROSITE" id="PS50850">
    <property type="entry name" value="MFS"/>
    <property type="match status" value="1"/>
</dbReference>
<dbReference type="Pfam" id="PF07690">
    <property type="entry name" value="MFS_1"/>
    <property type="match status" value="1"/>
</dbReference>
<dbReference type="Gene3D" id="1.20.1250.20">
    <property type="entry name" value="MFS general substrate transporter like domains"/>
    <property type="match status" value="2"/>
</dbReference>
<dbReference type="InterPro" id="IPR011701">
    <property type="entry name" value="MFS"/>
</dbReference>
<feature type="transmembrane region" description="Helical" evidence="2">
    <location>
        <begin position="117"/>
        <end position="139"/>
    </location>
</feature>
<comment type="subcellular location">
    <subcellularLocation>
        <location evidence="1">Membrane</location>
        <topology evidence="1">Multi-pass membrane protein</topology>
    </subcellularLocation>
</comment>
<dbReference type="PANTHER" id="PTHR48021">
    <property type="match status" value="1"/>
</dbReference>
<evidence type="ECO:0000313" key="5">
    <source>
        <dbReference type="RefSeq" id="XP_026687267.1"/>
    </source>
</evidence>
<dbReference type="RefSeq" id="XP_026687267.1">
    <property type="nucleotide sequence ID" value="XM_026831466.1"/>
</dbReference>
<dbReference type="PANTHER" id="PTHR48021:SF34">
    <property type="entry name" value="FACILITATED TREHALOSE TRANSPORTER TRET1-2 HOMOLOG-LIKE PROTEIN"/>
    <property type="match status" value="1"/>
</dbReference>
<dbReference type="GO" id="GO:0022857">
    <property type="term" value="F:transmembrane transporter activity"/>
    <property type="evidence" value="ECO:0007669"/>
    <property type="project" value="InterPro"/>
</dbReference>
<proteinExistence type="predicted"/>
<dbReference type="AlphaFoldDB" id="A0A3Q0JFL0"/>
<dbReference type="InterPro" id="IPR050549">
    <property type="entry name" value="MFS_Trehalose_Transporter"/>
</dbReference>
<keyword evidence="4" id="KW-1185">Reference proteome</keyword>
<keyword evidence="2" id="KW-0472">Membrane</keyword>
<dbReference type="GO" id="GO:0016020">
    <property type="term" value="C:membrane"/>
    <property type="evidence" value="ECO:0007669"/>
    <property type="project" value="UniProtKB-SubCell"/>
</dbReference>
<evidence type="ECO:0000256" key="2">
    <source>
        <dbReference type="SAM" id="Phobius"/>
    </source>
</evidence>
<name>A0A3Q0JFL0_DIACI</name>
<dbReference type="GeneID" id="103520275"/>
<dbReference type="STRING" id="121845.A0A3Q0JFL0"/>
<dbReference type="InterPro" id="IPR036259">
    <property type="entry name" value="MFS_trans_sf"/>
</dbReference>
<evidence type="ECO:0000256" key="1">
    <source>
        <dbReference type="ARBA" id="ARBA00004141"/>
    </source>
</evidence>
<evidence type="ECO:0000313" key="4">
    <source>
        <dbReference type="Proteomes" id="UP000079169"/>
    </source>
</evidence>